<feature type="domain" description="Response regulatory" evidence="3">
    <location>
        <begin position="3"/>
        <end position="118"/>
    </location>
</feature>
<evidence type="ECO:0000313" key="5">
    <source>
        <dbReference type="Proteomes" id="UP001594351"/>
    </source>
</evidence>
<dbReference type="Proteomes" id="UP001594351">
    <property type="component" value="Unassembled WGS sequence"/>
</dbReference>
<evidence type="ECO:0000256" key="1">
    <source>
        <dbReference type="ARBA" id="ARBA00022553"/>
    </source>
</evidence>
<dbReference type="PROSITE" id="PS50110">
    <property type="entry name" value="RESPONSE_REGULATORY"/>
    <property type="match status" value="1"/>
</dbReference>
<evidence type="ECO:0000313" key="4">
    <source>
        <dbReference type="EMBL" id="MFC1850070.1"/>
    </source>
</evidence>
<organism evidence="4 5">
    <name type="scientific">candidate division CSSED10-310 bacterium</name>
    <dbReference type="NCBI Taxonomy" id="2855610"/>
    <lineage>
        <taxon>Bacteria</taxon>
        <taxon>Bacteria division CSSED10-310</taxon>
    </lineage>
</organism>
<keyword evidence="5" id="KW-1185">Reference proteome</keyword>
<proteinExistence type="predicted"/>
<dbReference type="Pfam" id="PF00072">
    <property type="entry name" value="Response_reg"/>
    <property type="match status" value="1"/>
</dbReference>
<protein>
    <submittedName>
        <fullName evidence="4">Response regulator</fullName>
    </submittedName>
</protein>
<dbReference type="Gene3D" id="3.40.50.2300">
    <property type="match status" value="1"/>
</dbReference>
<dbReference type="SMART" id="SM00448">
    <property type="entry name" value="REC"/>
    <property type="match status" value="1"/>
</dbReference>
<reference evidence="4 5" key="1">
    <citation type="submission" date="2024-09" db="EMBL/GenBank/DDBJ databases">
        <title>Laminarin stimulates single cell rates of sulfate reduction while oxygen inhibits transcriptomic activity in coastal marine sediment.</title>
        <authorList>
            <person name="Lindsay M."/>
            <person name="Orcutt B."/>
            <person name="Emerson D."/>
            <person name="Stepanauskas R."/>
            <person name="D'Angelo T."/>
        </authorList>
    </citation>
    <scope>NUCLEOTIDE SEQUENCE [LARGE SCALE GENOMIC DNA]</scope>
    <source>
        <strain evidence="4">SAG AM-311-K15</strain>
    </source>
</reference>
<keyword evidence="1 2" id="KW-0597">Phosphoprotein</keyword>
<dbReference type="PANTHER" id="PTHR43547">
    <property type="entry name" value="TWO-COMPONENT HISTIDINE KINASE"/>
    <property type="match status" value="1"/>
</dbReference>
<comment type="caution">
    <text evidence="4">The sequence shown here is derived from an EMBL/GenBank/DDBJ whole genome shotgun (WGS) entry which is preliminary data.</text>
</comment>
<dbReference type="InterPro" id="IPR001789">
    <property type="entry name" value="Sig_transdc_resp-reg_receiver"/>
</dbReference>
<feature type="modified residue" description="4-aspartylphosphate" evidence="2">
    <location>
        <position position="51"/>
    </location>
</feature>
<name>A0ABV6YV42_UNCC1</name>
<dbReference type="CDD" id="cd17574">
    <property type="entry name" value="REC_OmpR"/>
    <property type="match status" value="1"/>
</dbReference>
<gene>
    <name evidence="4" type="ORF">ACFL27_07755</name>
</gene>
<dbReference type="SUPFAM" id="SSF52172">
    <property type="entry name" value="CheY-like"/>
    <property type="match status" value="1"/>
</dbReference>
<dbReference type="PANTHER" id="PTHR43547:SF2">
    <property type="entry name" value="HYBRID SIGNAL TRANSDUCTION HISTIDINE KINASE C"/>
    <property type="match status" value="1"/>
</dbReference>
<dbReference type="InterPro" id="IPR011006">
    <property type="entry name" value="CheY-like_superfamily"/>
</dbReference>
<dbReference type="EMBL" id="JBHPBY010000074">
    <property type="protein sequence ID" value="MFC1850070.1"/>
    <property type="molecule type" value="Genomic_DNA"/>
</dbReference>
<evidence type="ECO:0000256" key="2">
    <source>
        <dbReference type="PROSITE-ProRule" id="PRU00169"/>
    </source>
</evidence>
<sequence length="120" mass="13733">MKKILVVEDDPSLLELEKSILEDLYTVVTAENGKEALKKVKEESPDLIVLDLMMPVMDGLQFCEELKKEKKHENIPIVMVTAKNKREDMEEGYLIGAQAYIFKPFTADDLLKVVELLIHD</sequence>
<accession>A0ABV6YV42</accession>
<evidence type="ECO:0000259" key="3">
    <source>
        <dbReference type="PROSITE" id="PS50110"/>
    </source>
</evidence>